<evidence type="ECO:0000256" key="8">
    <source>
        <dbReference type="PIRSR" id="PIRSR601088-2"/>
    </source>
</evidence>
<proteinExistence type="inferred from homology"/>
<keyword evidence="6 11" id="KW-0326">Glycosidase</keyword>
<dbReference type="Pfam" id="PF02056">
    <property type="entry name" value="Glyco_hydro_4"/>
    <property type="match status" value="1"/>
</dbReference>
<dbReference type="GO" id="GO:0016616">
    <property type="term" value="F:oxidoreductase activity, acting on the CH-OH group of donors, NAD or NADP as acceptor"/>
    <property type="evidence" value="ECO:0007669"/>
    <property type="project" value="InterPro"/>
</dbReference>
<comment type="similarity">
    <text evidence="1 11">Belongs to the glycosyl hydrolase 4 family.</text>
</comment>
<dbReference type="Gene3D" id="3.90.110.10">
    <property type="entry name" value="Lactate dehydrogenase/glycoside hydrolase, family 4, C-terminal"/>
    <property type="match status" value="1"/>
</dbReference>
<dbReference type="PANTHER" id="PTHR32092:SF14">
    <property type="entry name" value="MALTOSE-6'-PHOSPHATE GLUCOSIDASE"/>
    <property type="match status" value="1"/>
</dbReference>
<keyword evidence="5 9" id="KW-0464">Manganese</keyword>
<feature type="active site" description="Proton donor" evidence="7">
    <location>
        <position position="172"/>
    </location>
</feature>
<dbReference type="SUPFAM" id="SSF51735">
    <property type="entry name" value="NAD(P)-binding Rossmann-fold domains"/>
    <property type="match status" value="1"/>
</dbReference>
<keyword evidence="9" id="KW-0408">Iron</keyword>
<keyword evidence="9" id="KW-0170">Cobalt</keyword>
<comment type="caution">
    <text evidence="13">The sequence shown here is derived from an EMBL/GenBank/DDBJ whole genome shotgun (WGS) entry which is preliminary data.</text>
</comment>
<feature type="domain" description="Glycosyl hydrolase family 4 C-terminal" evidence="12">
    <location>
        <begin position="196"/>
        <end position="416"/>
    </location>
</feature>
<dbReference type="OMA" id="TWRNIKP"/>
<dbReference type="Proteomes" id="UP000216207">
    <property type="component" value="Unassembled WGS sequence"/>
</dbReference>
<evidence type="ECO:0000256" key="11">
    <source>
        <dbReference type="RuleBase" id="RU361152"/>
    </source>
</evidence>
<keyword evidence="4 11" id="KW-0520">NAD</keyword>
<dbReference type="Pfam" id="PF11975">
    <property type="entry name" value="Glyco_hydro_4C"/>
    <property type="match status" value="1"/>
</dbReference>
<dbReference type="InterPro" id="IPR022616">
    <property type="entry name" value="Glyco_hydro_4_C"/>
</dbReference>
<dbReference type="RefSeq" id="WP_011246921.1">
    <property type="nucleotide sequence ID" value="NZ_BOQS01000012.1"/>
</dbReference>
<reference evidence="13 14" key="1">
    <citation type="submission" date="2017-07" db="EMBL/GenBank/DDBJ databases">
        <title>Isolation and whole genome analysis of endospore-forming bacteria from heroin.</title>
        <authorList>
            <person name="Kalinowski J."/>
            <person name="Ahrens B."/>
            <person name="Al-Dilaimi A."/>
            <person name="Winkler A."/>
            <person name="Wibberg D."/>
            <person name="Schleenbecker U."/>
            <person name="Ruckert C."/>
            <person name="Wolfel R."/>
            <person name="Grass G."/>
        </authorList>
    </citation>
    <scope>NUCLEOTIDE SEQUENCE [LARGE SCALE GENOMIC DNA]</scope>
    <source>
        <strain evidence="13 14">7539</strain>
    </source>
</reference>
<dbReference type="SUPFAM" id="SSF56327">
    <property type="entry name" value="LDH C-terminal domain-like"/>
    <property type="match status" value="1"/>
</dbReference>
<feature type="binding site" evidence="8">
    <location>
        <position position="94"/>
    </location>
    <ligand>
        <name>substrate</name>
    </ligand>
</feature>
<feature type="binding site" evidence="9">
    <location>
        <position position="201"/>
    </location>
    <ligand>
        <name>Mn(2+)</name>
        <dbReference type="ChEBI" id="CHEBI:29035"/>
    </ligand>
</feature>
<dbReference type="InterPro" id="IPR036291">
    <property type="entry name" value="NAD(P)-bd_dom_sf"/>
</dbReference>
<dbReference type="GO" id="GO:0005975">
    <property type="term" value="P:carbohydrate metabolic process"/>
    <property type="evidence" value="ECO:0007669"/>
    <property type="project" value="InterPro"/>
</dbReference>
<evidence type="ECO:0000256" key="7">
    <source>
        <dbReference type="PIRSR" id="PIRSR601088-1"/>
    </source>
</evidence>
<accession>A0A268P3V0</accession>
<organism evidence="13 14">
    <name type="scientific">Shouchella clausii</name>
    <name type="common">Alkalihalobacillus clausii</name>
    <dbReference type="NCBI Taxonomy" id="79880"/>
    <lineage>
        <taxon>Bacteria</taxon>
        <taxon>Bacillati</taxon>
        <taxon>Bacillota</taxon>
        <taxon>Bacilli</taxon>
        <taxon>Bacillales</taxon>
        <taxon>Bacillaceae</taxon>
        <taxon>Shouchella</taxon>
    </lineage>
</organism>
<evidence type="ECO:0000313" key="14">
    <source>
        <dbReference type="Proteomes" id="UP000216207"/>
    </source>
</evidence>
<comment type="cofactor">
    <cofactor evidence="11">
        <name>NAD(+)</name>
        <dbReference type="ChEBI" id="CHEBI:57540"/>
    </cofactor>
    <text evidence="11">Binds 1 NAD(+) per subunit.</text>
</comment>
<keyword evidence="2 9" id="KW-0479">Metal-binding</keyword>
<evidence type="ECO:0000256" key="9">
    <source>
        <dbReference type="PIRSR" id="PIRSR601088-3"/>
    </source>
</evidence>
<dbReference type="PROSITE" id="PS01324">
    <property type="entry name" value="GLYCOSYL_HYDROL_F4"/>
    <property type="match status" value="1"/>
</dbReference>
<evidence type="ECO:0000256" key="5">
    <source>
        <dbReference type="ARBA" id="ARBA00023211"/>
    </source>
</evidence>
<dbReference type="AlphaFoldDB" id="A0A268P3V0"/>
<dbReference type="InterPro" id="IPR015955">
    <property type="entry name" value="Lactate_DH/Glyco_Ohase_4_C"/>
</dbReference>
<name>A0A268P3V0_SHOCL</name>
<dbReference type="PRINTS" id="PR00732">
    <property type="entry name" value="GLHYDRLASE4"/>
</dbReference>
<evidence type="ECO:0000256" key="4">
    <source>
        <dbReference type="ARBA" id="ARBA00023027"/>
    </source>
</evidence>
<dbReference type="InterPro" id="IPR001088">
    <property type="entry name" value="Glyco_hydro_4"/>
</dbReference>
<gene>
    <name evidence="13" type="ORF">CHH72_03080</name>
</gene>
<evidence type="ECO:0000256" key="6">
    <source>
        <dbReference type="ARBA" id="ARBA00023295"/>
    </source>
</evidence>
<feature type="binding site" evidence="8">
    <location>
        <position position="148"/>
    </location>
    <ligand>
        <name>substrate</name>
    </ligand>
</feature>
<dbReference type="GO" id="GO:0004553">
    <property type="term" value="F:hydrolase activity, hydrolyzing O-glycosyl compounds"/>
    <property type="evidence" value="ECO:0007669"/>
    <property type="project" value="InterPro"/>
</dbReference>
<evidence type="ECO:0000256" key="1">
    <source>
        <dbReference type="ARBA" id="ARBA00010141"/>
    </source>
</evidence>
<keyword evidence="3 11" id="KW-0378">Hydrolase</keyword>
<evidence type="ECO:0000313" key="13">
    <source>
        <dbReference type="EMBL" id="PAE89985.1"/>
    </source>
</evidence>
<evidence type="ECO:0000256" key="2">
    <source>
        <dbReference type="ARBA" id="ARBA00022723"/>
    </source>
</evidence>
<dbReference type="InterPro" id="IPR019802">
    <property type="entry name" value="GlycHydrolase_4_CS"/>
</dbReference>
<feature type="site" description="Increases basicity of active site Tyr" evidence="10">
    <location>
        <position position="110"/>
    </location>
</feature>
<dbReference type="GO" id="GO:0046872">
    <property type="term" value="F:metal ion binding"/>
    <property type="evidence" value="ECO:0007669"/>
    <property type="project" value="UniProtKB-KW"/>
</dbReference>
<dbReference type="EMBL" id="NPCC01000005">
    <property type="protein sequence ID" value="PAE89985.1"/>
    <property type="molecule type" value="Genomic_DNA"/>
</dbReference>
<dbReference type="CDD" id="cd05298">
    <property type="entry name" value="GH4_GlvA_pagL_like"/>
    <property type="match status" value="1"/>
</dbReference>
<evidence type="ECO:0000256" key="10">
    <source>
        <dbReference type="PIRSR" id="PIRSR601088-4"/>
    </source>
</evidence>
<dbReference type="PANTHER" id="PTHR32092">
    <property type="entry name" value="6-PHOSPHO-BETA-GLUCOSIDASE-RELATED"/>
    <property type="match status" value="1"/>
</dbReference>
<evidence type="ECO:0000256" key="3">
    <source>
        <dbReference type="ARBA" id="ARBA00022801"/>
    </source>
</evidence>
<protein>
    <submittedName>
        <fullName evidence="13">6-phospho-alpha-glucosidase</fullName>
    </submittedName>
</protein>
<evidence type="ECO:0000259" key="12">
    <source>
        <dbReference type="Pfam" id="PF11975"/>
    </source>
</evidence>
<dbReference type="Gene3D" id="3.40.50.720">
    <property type="entry name" value="NAD(P)-binding Rossmann-like Domain"/>
    <property type="match status" value="1"/>
</dbReference>
<feature type="active site" description="Proton acceptor" evidence="7">
    <location>
        <position position="264"/>
    </location>
</feature>
<feature type="binding site" evidence="9">
    <location>
        <position position="171"/>
    </location>
    <ligand>
        <name>Mn(2+)</name>
        <dbReference type="ChEBI" id="CHEBI:29035"/>
    </ligand>
</feature>
<keyword evidence="9" id="KW-0533">Nickel</keyword>
<sequence length="441" mass="50360">MKRQRLVIAGSGSTYTMGMMMSLIEEKERFPLKELVFYDIDAKRQERTAKATEILFKERYPELTSFSYTTDKKEAFKDADFVFVQIRTGGLAMREQDEQISLKHGVVGQETCGPGGMAYGLRSIRDMIELVKDIRRHSPNAWILNYTNPAAIVAEALKREFPTDTRLLNICDMPIAIMISYAKILGLDVWELVPEYFGLNHFGWFTKIYDKSGTDHTERLKQLIIHNGFKPEDKEIANDKSWQETFAMARQMLIDFPEFLPNTYLQYYLYPDKMAAKENPNRTRARQVIEGRQKRIHDLCDEIIQNGTAAGADLHVDIHGVFMIKAAESLAYNLSKRFIVMVENRGIISNLPADAMVEVPALLTSNGAQPFVVGAIPTFYKGLLESQFAYEKLVVDAYFEKSYQKLLQALTLNRTVINVSTAKAVLDDLIAANKEYWPDLK</sequence>
<feature type="binding site" evidence="8">
    <location>
        <position position="284"/>
    </location>
    <ligand>
        <name>substrate</name>
    </ligand>
</feature>